<proteinExistence type="predicted"/>
<evidence type="ECO:0000313" key="3">
    <source>
        <dbReference type="Proteomes" id="UP000002287"/>
    </source>
</evidence>
<dbReference type="EMBL" id="CP000616">
    <property type="protein sequence ID" value="ABO59323.1"/>
    <property type="molecule type" value="Genomic_DNA"/>
</dbReference>
<dbReference type="HOGENOM" id="CLU_2536214_0_0_4"/>
<sequence length="83" mass="9057">MQHDLRRGRQAPHGKPFGERQRHPAVIVVAFPQQELSDWRPSPARSARSLARIERVCVDLAGAAAAAAKQANRPIRAATALAE</sequence>
<name>A4JSS0_BURVG</name>
<reference evidence="3" key="1">
    <citation type="submission" date="2007-03" db="EMBL/GenBank/DDBJ databases">
        <title>Complete sequence of chromosome 3 of Burkholderia vietnamiensis G4.</title>
        <authorList>
            <consortium name="US DOE Joint Genome Institute"/>
            <person name="Copeland A."/>
            <person name="Lucas S."/>
            <person name="Lapidus A."/>
            <person name="Barry K."/>
            <person name="Detter J.C."/>
            <person name="Glavina del Rio T."/>
            <person name="Hammon N."/>
            <person name="Israni S."/>
            <person name="Dalin E."/>
            <person name="Tice H."/>
            <person name="Pitluck S."/>
            <person name="Chain P."/>
            <person name="Malfatti S."/>
            <person name="Shin M."/>
            <person name="Vergez L."/>
            <person name="Schmutz J."/>
            <person name="Larimer F."/>
            <person name="Land M."/>
            <person name="Hauser L."/>
            <person name="Kyrpides N."/>
            <person name="Tiedje J."/>
            <person name="Richardson P."/>
        </authorList>
    </citation>
    <scope>NUCLEOTIDE SEQUENCE [LARGE SCALE GENOMIC DNA]</scope>
    <source>
        <strain evidence="3">G4 / LMG 22486</strain>
    </source>
</reference>
<evidence type="ECO:0000313" key="2">
    <source>
        <dbReference type="EMBL" id="ABO59323.1"/>
    </source>
</evidence>
<feature type="region of interest" description="Disordered" evidence="1">
    <location>
        <begin position="1"/>
        <end position="23"/>
    </location>
</feature>
<gene>
    <name evidence="2" type="ordered locus">Bcep1808_6426</name>
</gene>
<dbReference type="Proteomes" id="UP000002287">
    <property type="component" value="Chromosome 3"/>
</dbReference>
<organism evidence="2 3">
    <name type="scientific">Burkholderia vietnamiensis (strain G4 / LMG 22486)</name>
    <name type="common">Burkholderia cepacia (strain R1808)</name>
    <dbReference type="NCBI Taxonomy" id="269482"/>
    <lineage>
        <taxon>Bacteria</taxon>
        <taxon>Pseudomonadati</taxon>
        <taxon>Pseudomonadota</taxon>
        <taxon>Betaproteobacteria</taxon>
        <taxon>Burkholderiales</taxon>
        <taxon>Burkholderiaceae</taxon>
        <taxon>Burkholderia</taxon>
        <taxon>Burkholderia cepacia complex</taxon>
    </lineage>
</organism>
<accession>A4JSS0</accession>
<dbReference type="KEGG" id="bvi:Bcep1808_6426"/>
<protein>
    <submittedName>
        <fullName evidence="2">Uncharacterized protein</fullName>
    </submittedName>
</protein>
<dbReference type="AlphaFoldDB" id="A4JSS0"/>
<evidence type="ECO:0000256" key="1">
    <source>
        <dbReference type="SAM" id="MobiDB-lite"/>
    </source>
</evidence>